<dbReference type="PANTHER" id="PTHR33990:SF2">
    <property type="entry name" value="PHNB-LIKE DOMAIN-CONTAINING PROTEIN"/>
    <property type="match status" value="1"/>
</dbReference>
<dbReference type="PANTHER" id="PTHR33990">
    <property type="entry name" value="PROTEIN YJDN-RELATED"/>
    <property type="match status" value="1"/>
</dbReference>
<dbReference type="GO" id="GO:0008168">
    <property type="term" value="F:methyltransferase activity"/>
    <property type="evidence" value="ECO:0007669"/>
    <property type="project" value="UniProtKB-KW"/>
</dbReference>
<dbReference type="PIRSF" id="PIRSF021700">
    <property type="entry name" value="3_dmu_93_MTrfase"/>
    <property type="match status" value="1"/>
</dbReference>
<gene>
    <name evidence="2" type="ORF">SAMN04489745_0731</name>
</gene>
<evidence type="ECO:0000313" key="2">
    <source>
        <dbReference type="EMBL" id="SEB60083.1"/>
    </source>
</evidence>
<organism evidence="2 3">
    <name type="scientific">Arthrobacter woluwensis</name>
    <dbReference type="NCBI Taxonomy" id="156980"/>
    <lineage>
        <taxon>Bacteria</taxon>
        <taxon>Bacillati</taxon>
        <taxon>Actinomycetota</taxon>
        <taxon>Actinomycetes</taxon>
        <taxon>Micrococcales</taxon>
        <taxon>Micrococcaceae</taxon>
        <taxon>Arthrobacter</taxon>
    </lineage>
</organism>
<dbReference type="EMBL" id="FNSN01000003">
    <property type="protein sequence ID" value="SEB60083.1"/>
    <property type="molecule type" value="Genomic_DNA"/>
</dbReference>
<dbReference type="GO" id="GO:0032259">
    <property type="term" value="P:methylation"/>
    <property type="evidence" value="ECO:0007669"/>
    <property type="project" value="UniProtKB-KW"/>
</dbReference>
<evidence type="ECO:0000259" key="1">
    <source>
        <dbReference type="Pfam" id="PF06983"/>
    </source>
</evidence>
<keyword evidence="2" id="KW-0808">Transferase</keyword>
<feature type="domain" description="PhnB-like" evidence="1">
    <location>
        <begin position="5"/>
        <end position="121"/>
    </location>
</feature>
<dbReference type="RefSeq" id="WP_066216155.1">
    <property type="nucleotide sequence ID" value="NZ_FNSN01000003.1"/>
</dbReference>
<dbReference type="InterPro" id="IPR028973">
    <property type="entry name" value="PhnB-like"/>
</dbReference>
<keyword evidence="2" id="KW-0830">Ubiquinone</keyword>
<dbReference type="Pfam" id="PF06983">
    <property type="entry name" value="3-dmu-9_3-mt"/>
    <property type="match status" value="1"/>
</dbReference>
<dbReference type="Gene3D" id="3.10.180.10">
    <property type="entry name" value="2,3-Dihydroxybiphenyl 1,2-Dioxygenase, domain 1"/>
    <property type="match status" value="1"/>
</dbReference>
<dbReference type="AlphaFoldDB" id="A0A1H4KNX1"/>
<keyword evidence="3" id="KW-1185">Reference proteome</keyword>
<protein>
    <submittedName>
        <fullName evidence="2">Glyoxalase superfamily enzyme, possibly 3-demethylubiquinone-9 3-methyltransferase</fullName>
    </submittedName>
</protein>
<proteinExistence type="predicted"/>
<dbReference type="STRING" id="156980.SAMN04489745_0731"/>
<dbReference type="SUPFAM" id="SSF54593">
    <property type="entry name" value="Glyoxalase/Bleomycin resistance protein/Dihydroxybiphenyl dioxygenase"/>
    <property type="match status" value="1"/>
</dbReference>
<dbReference type="Proteomes" id="UP000182652">
    <property type="component" value="Unassembled WGS sequence"/>
</dbReference>
<dbReference type="InterPro" id="IPR009725">
    <property type="entry name" value="3_dmu_93_MTrfase"/>
</dbReference>
<reference evidence="2 3" key="1">
    <citation type="submission" date="2016-10" db="EMBL/GenBank/DDBJ databases">
        <authorList>
            <person name="de Groot N.N."/>
        </authorList>
    </citation>
    <scope>NUCLEOTIDE SEQUENCE [LARGE SCALE GENOMIC DNA]</scope>
    <source>
        <strain evidence="2 3">DSM 10495</strain>
    </source>
</reference>
<keyword evidence="2" id="KW-0489">Methyltransferase</keyword>
<name>A0A1H4KNX1_9MICC</name>
<accession>A0A1H4KNX1</accession>
<dbReference type="CDD" id="cd06588">
    <property type="entry name" value="PhnB_like"/>
    <property type="match status" value="1"/>
</dbReference>
<evidence type="ECO:0000313" key="3">
    <source>
        <dbReference type="Proteomes" id="UP000182652"/>
    </source>
</evidence>
<dbReference type="InterPro" id="IPR029068">
    <property type="entry name" value="Glyas_Bleomycin-R_OHBP_Dase"/>
</dbReference>
<sequence>MPALKNCIWLDGTAEEAADFYVSVFPNSARGITTRVLEGSPFPAPFPPGTALTVDFTLDGAAFQTLNGGPMFSPSEGVSFVIITKDQEETDYYWDALTADGGLEQPCGWLKDRFGVSWQVVPAEVDDMTASTDTAASLRAMNALITMTRIDLAAMQAAYRGD</sequence>